<dbReference type="InterPro" id="IPR002119">
    <property type="entry name" value="Histone_H2A"/>
</dbReference>
<dbReference type="Proteomes" id="UP000740883">
    <property type="component" value="Unassembled WGS sequence"/>
</dbReference>
<reference evidence="4 5" key="1">
    <citation type="journal article" date="2020" name="Genome Biol. Evol.">
        <title>Comparative genomics of strictly vertically transmitted, feminizing microsporidia endosymbionts of amphipod crustaceans.</title>
        <authorList>
            <person name="Cormier A."/>
            <person name="Chebbi M.A."/>
            <person name="Giraud I."/>
            <person name="Wattier R."/>
            <person name="Teixeira M."/>
            <person name="Gilbert C."/>
            <person name="Rigaud T."/>
            <person name="Cordaux R."/>
        </authorList>
    </citation>
    <scope>NUCLEOTIDE SEQUENCE [LARGE SCALE GENOMIC DNA]</scope>
    <source>
        <strain evidence="4 5">Ou3-Ou53</strain>
    </source>
</reference>
<protein>
    <recommendedName>
        <fullName evidence="1">Histone H2A</fullName>
    </recommendedName>
</protein>
<dbReference type="EMBL" id="SBJO01000071">
    <property type="protein sequence ID" value="KAF9763499.1"/>
    <property type="molecule type" value="Genomic_DNA"/>
</dbReference>
<dbReference type="PANTHER" id="PTHR23430">
    <property type="entry name" value="HISTONE H2A"/>
    <property type="match status" value="1"/>
</dbReference>
<dbReference type="InterPro" id="IPR003958">
    <property type="entry name" value="CBFA_NFYB_domain"/>
</dbReference>
<keyword evidence="1" id="KW-0238">DNA-binding</keyword>
<keyword evidence="1" id="KW-0544">Nucleosome core</keyword>
<dbReference type="GO" id="GO:0000786">
    <property type="term" value="C:nucleosome"/>
    <property type="evidence" value="ECO:0007669"/>
    <property type="project" value="UniProtKB-KW"/>
</dbReference>
<sequence length="120" mass="13000">MATGKGGKKDPQTQPKGEVHGSVVKSSHIKKILKRTTKLRVSKDACKAVAAVVIYVISEIMDGARNTANADGKKKILPKHINNAITKDVELNHIGHNWIIKSGGVKSNLLPQDLTTKKKD</sequence>
<keyword evidence="1" id="KW-0158">Chromosome</keyword>
<dbReference type="GO" id="GO:0005634">
    <property type="term" value="C:nucleus"/>
    <property type="evidence" value="ECO:0007669"/>
    <property type="project" value="UniProtKB-SubCell"/>
</dbReference>
<comment type="subunit">
    <text evidence="1">The nucleosome is a histone octamer containing two molecules each of H2A, H2B, H3 and H4 assembled in one H3-H4 heterotetramer and two H2A-H2B heterodimers. The octamer wraps approximately 147 bp of DNA.</text>
</comment>
<dbReference type="InterPro" id="IPR009072">
    <property type="entry name" value="Histone-fold"/>
</dbReference>
<dbReference type="SMART" id="SM00414">
    <property type="entry name" value="H2A"/>
    <property type="match status" value="1"/>
</dbReference>
<dbReference type="PRINTS" id="PR00620">
    <property type="entry name" value="HISTONEH2A"/>
</dbReference>
<keyword evidence="1" id="KW-0539">Nucleus</keyword>
<dbReference type="GO" id="GO:0030527">
    <property type="term" value="F:structural constituent of chromatin"/>
    <property type="evidence" value="ECO:0007669"/>
    <property type="project" value="InterPro"/>
</dbReference>
<evidence type="ECO:0000256" key="2">
    <source>
        <dbReference type="SAM" id="MobiDB-lite"/>
    </source>
</evidence>
<dbReference type="SUPFAM" id="SSF47113">
    <property type="entry name" value="Histone-fold"/>
    <property type="match status" value="1"/>
</dbReference>
<name>A0A9P6GZW3_9MICR</name>
<dbReference type="Pfam" id="PF00808">
    <property type="entry name" value="CBFD_NFYB_HMF"/>
    <property type="match status" value="1"/>
</dbReference>
<dbReference type="AlphaFoldDB" id="A0A9P6GZW3"/>
<dbReference type="GO" id="GO:0003677">
    <property type="term" value="F:DNA binding"/>
    <property type="evidence" value="ECO:0007669"/>
    <property type="project" value="UniProtKB-KW"/>
</dbReference>
<proteinExistence type="inferred from homology"/>
<evidence type="ECO:0000259" key="3">
    <source>
        <dbReference type="Pfam" id="PF00808"/>
    </source>
</evidence>
<feature type="domain" description="Transcription factor CBF/NF-Y/archaeal histone" evidence="3">
    <location>
        <begin position="28"/>
        <end position="85"/>
    </location>
</feature>
<evidence type="ECO:0000313" key="4">
    <source>
        <dbReference type="EMBL" id="KAF9763499.1"/>
    </source>
</evidence>
<evidence type="ECO:0000313" key="5">
    <source>
        <dbReference type="Proteomes" id="UP000740883"/>
    </source>
</evidence>
<feature type="region of interest" description="Disordered" evidence="2">
    <location>
        <begin position="1"/>
        <end position="24"/>
    </location>
</feature>
<comment type="subcellular location">
    <subcellularLocation>
        <location evidence="1">Nucleus</location>
    </subcellularLocation>
</comment>
<dbReference type="Gene3D" id="1.10.20.10">
    <property type="entry name" value="Histone, subunit A"/>
    <property type="match status" value="1"/>
</dbReference>
<comment type="caution">
    <text evidence="4">The sequence shown here is derived from an EMBL/GenBank/DDBJ whole genome shotgun (WGS) entry which is preliminary data.</text>
</comment>
<comment type="similarity">
    <text evidence="1">Belongs to the histone H2A family.</text>
</comment>
<gene>
    <name evidence="4" type="primary">HTA1</name>
    <name evidence="4" type="ORF">NGRA_1215</name>
</gene>
<keyword evidence="5" id="KW-1185">Reference proteome</keyword>
<accession>A0A9P6GZW3</accession>
<dbReference type="OrthoDB" id="9421954at2759"/>
<evidence type="ECO:0000256" key="1">
    <source>
        <dbReference type="RuleBase" id="RU003767"/>
    </source>
</evidence>
<organism evidence="4 5">
    <name type="scientific">Nosema granulosis</name>
    <dbReference type="NCBI Taxonomy" id="83296"/>
    <lineage>
        <taxon>Eukaryota</taxon>
        <taxon>Fungi</taxon>
        <taxon>Fungi incertae sedis</taxon>
        <taxon>Microsporidia</taxon>
        <taxon>Nosematidae</taxon>
        <taxon>Nosema</taxon>
    </lineage>
</organism>
<dbReference type="GO" id="GO:0046982">
    <property type="term" value="F:protein heterodimerization activity"/>
    <property type="evidence" value="ECO:0007669"/>
    <property type="project" value="InterPro"/>
</dbReference>